<evidence type="ECO:0000256" key="9">
    <source>
        <dbReference type="SAM" id="Phobius"/>
    </source>
</evidence>
<comment type="similarity">
    <text evidence="2">Belongs to the major facilitator superfamily. Bcr/CmlA family.</text>
</comment>
<dbReference type="PROSITE" id="PS50850">
    <property type="entry name" value="MFS"/>
    <property type="match status" value="1"/>
</dbReference>
<evidence type="ECO:0000256" key="3">
    <source>
        <dbReference type="ARBA" id="ARBA00022448"/>
    </source>
</evidence>
<dbReference type="PANTHER" id="PTHR43124:SF3">
    <property type="entry name" value="CHLORAMPHENICOL EFFLUX PUMP RV0191"/>
    <property type="match status" value="1"/>
</dbReference>
<feature type="domain" description="Major facilitator superfamily (MFS) profile" evidence="10">
    <location>
        <begin position="35"/>
        <end position="421"/>
    </location>
</feature>
<feature type="transmembrane region" description="Helical" evidence="9">
    <location>
        <begin position="29"/>
        <end position="49"/>
    </location>
</feature>
<keyword evidence="4" id="KW-1003">Cell membrane</keyword>
<feature type="transmembrane region" description="Helical" evidence="9">
    <location>
        <begin position="331"/>
        <end position="350"/>
    </location>
</feature>
<evidence type="ECO:0000256" key="5">
    <source>
        <dbReference type="ARBA" id="ARBA00022692"/>
    </source>
</evidence>
<evidence type="ECO:0000256" key="1">
    <source>
        <dbReference type="ARBA" id="ARBA00004651"/>
    </source>
</evidence>
<feature type="transmembrane region" description="Helical" evidence="9">
    <location>
        <begin position="159"/>
        <end position="185"/>
    </location>
</feature>
<reference evidence="11 12" key="1">
    <citation type="submission" date="2019-03" db="EMBL/GenBank/DDBJ databases">
        <authorList>
            <person name="Dong K."/>
        </authorList>
    </citation>
    <scope>NUCLEOTIDE SEQUENCE [LARGE SCALE GENOMIC DNA]</scope>
    <source>
        <strain evidence="12">dk512</strain>
    </source>
</reference>
<dbReference type="PRINTS" id="PR01036">
    <property type="entry name" value="TCRTETB"/>
</dbReference>
<keyword evidence="12" id="KW-1185">Reference proteome</keyword>
<feature type="region of interest" description="Disordered" evidence="8">
    <location>
        <begin position="426"/>
        <end position="452"/>
    </location>
</feature>
<keyword evidence="6 9" id="KW-1133">Transmembrane helix</keyword>
<protein>
    <submittedName>
        <fullName evidence="11">Bcr/CflA family efflux MFS transporter</fullName>
    </submittedName>
</protein>
<proteinExistence type="inferred from homology"/>
<dbReference type="InterPro" id="IPR036259">
    <property type="entry name" value="MFS_trans_sf"/>
</dbReference>
<feature type="transmembrane region" description="Helical" evidence="9">
    <location>
        <begin position="306"/>
        <end position="325"/>
    </location>
</feature>
<keyword evidence="3" id="KW-0813">Transport</keyword>
<dbReference type="InterPro" id="IPR050189">
    <property type="entry name" value="MFS_Efflux_Transporters"/>
</dbReference>
<keyword evidence="5 9" id="KW-0812">Transmembrane</keyword>
<evidence type="ECO:0000313" key="12">
    <source>
        <dbReference type="Proteomes" id="UP000295748"/>
    </source>
</evidence>
<keyword evidence="7 9" id="KW-0472">Membrane</keyword>
<comment type="subcellular location">
    <subcellularLocation>
        <location evidence="1">Cell membrane</location>
        <topology evidence="1">Multi-pass membrane protein</topology>
    </subcellularLocation>
</comment>
<evidence type="ECO:0000256" key="2">
    <source>
        <dbReference type="ARBA" id="ARBA00006236"/>
    </source>
</evidence>
<organism evidence="11 12">
    <name type="scientific">Microbacterium wangchenii</name>
    <dbReference type="NCBI Taxonomy" id="2541726"/>
    <lineage>
        <taxon>Bacteria</taxon>
        <taxon>Bacillati</taxon>
        <taxon>Actinomycetota</taxon>
        <taxon>Actinomycetes</taxon>
        <taxon>Micrococcales</taxon>
        <taxon>Microbacteriaceae</taxon>
        <taxon>Microbacterium</taxon>
    </lineage>
</organism>
<evidence type="ECO:0000256" key="4">
    <source>
        <dbReference type="ARBA" id="ARBA00022475"/>
    </source>
</evidence>
<feature type="transmembrane region" description="Helical" evidence="9">
    <location>
        <begin position="277"/>
        <end position="294"/>
    </location>
</feature>
<name>A0ABX5SVG1_9MICO</name>
<accession>A0ABX5SVG1</accession>
<dbReference type="EMBL" id="CP038266">
    <property type="protein sequence ID" value="QBR90176.1"/>
    <property type="molecule type" value="Genomic_DNA"/>
</dbReference>
<feature type="transmembrane region" description="Helical" evidence="9">
    <location>
        <begin position="362"/>
        <end position="382"/>
    </location>
</feature>
<dbReference type="SUPFAM" id="SSF103473">
    <property type="entry name" value="MFS general substrate transporter"/>
    <property type="match status" value="1"/>
</dbReference>
<feature type="transmembrane region" description="Helical" evidence="9">
    <location>
        <begin position="394"/>
        <end position="414"/>
    </location>
</feature>
<evidence type="ECO:0000256" key="8">
    <source>
        <dbReference type="SAM" id="MobiDB-lite"/>
    </source>
</evidence>
<dbReference type="Proteomes" id="UP000295748">
    <property type="component" value="Chromosome"/>
</dbReference>
<feature type="transmembrane region" description="Helical" evidence="9">
    <location>
        <begin position="126"/>
        <end position="147"/>
    </location>
</feature>
<dbReference type="InterPro" id="IPR011701">
    <property type="entry name" value="MFS"/>
</dbReference>
<evidence type="ECO:0000256" key="7">
    <source>
        <dbReference type="ARBA" id="ARBA00023136"/>
    </source>
</evidence>
<feature type="transmembrane region" description="Helical" evidence="9">
    <location>
        <begin position="69"/>
        <end position="89"/>
    </location>
</feature>
<sequence length="452" mass="46080">MRTLSIRRQGKRVKVSAARRAAPTTHSQPVLGAGLLTVLGLLMTVNPIASNIYLPGLGQMAADLGVTVAGAQFALTGFLLGVAVGQLVVGAMTDSLGRRRVLLLGLGLLTAASALVLLAPTLGVLILGRVLQGFGSSAAVVVTRAVVSDTARGAQAARAYSVLMGMLAAGPLFGPLLGTLLLPLGGWRATFAALLVMSVLYLVVAALSVPETLAVADRTPVRIGRLMSNYHRLAGDGGYVGNALAMAFGFAALVTHVSASSFVAQDVLRTDEWGFTFLYMAYALAVMAGSAVNAPLSGRFGARRMLLISQGIAIAATAAMAVFALTGTFTVVTFLVTVIPACAAGSALLANATTLTLARAAFAAGSGAALMGFTQFTLGSVISPLSGVLGPTTAAPMALTMLAAFVLSAAAGVFGRRAERRVVLAAHPRDQEDRPIQDVSASVRPDPGDLPD</sequence>
<evidence type="ECO:0000313" key="11">
    <source>
        <dbReference type="EMBL" id="QBR90176.1"/>
    </source>
</evidence>
<feature type="transmembrane region" description="Helical" evidence="9">
    <location>
        <begin position="191"/>
        <end position="216"/>
    </location>
</feature>
<gene>
    <name evidence="11" type="ORF">E4K62_16715</name>
</gene>
<feature type="transmembrane region" description="Helical" evidence="9">
    <location>
        <begin position="237"/>
        <end position="257"/>
    </location>
</feature>
<dbReference type="NCBIfam" id="TIGR00710">
    <property type="entry name" value="efflux_Bcr_CflA"/>
    <property type="match status" value="1"/>
</dbReference>
<feature type="transmembrane region" description="Helical" evidence="9">
    <location>
        <begin position="101"/>
        <end position="120"/>
    </location>
</feature>
<feature type="compositionally biased region" description="Basic and acidic residues" evidence="8">
    <location>
        <begin position="426"/>
        <end position="436"/>
    </location>
</feature>
<dbReference type="InterPro" id="IPR020846">
    <property type="entry name" value="MFS_dom"/>
</dbReference>
<dbReference type="Gene3D" id="1.20.1720.10">
    <property type="entry name" value="Multidrug resistance protein D"/>
    <property type="match status" value="1"/>
</dbReference>
<dbReference type="Pfam" id="PF07690">
    <property type="entry name" value="MFS_1"/>
    <property type="match status" value="1"/>
</dbReference>
<evidence type="ECO:0000259" key="10">
    <source>
        <dbReference type="PROSITE" id="PS50850"/>
    </source>
</evidence>
<evidence type="ECO:0000256" key="6">
    <source>
        <dbReference type="ARBA" id="ARBA00022989"/>
    </source>
</evidence>
<dbReference type="PANTHER" id="PTHR43124">
    <property type="entry name" value="PURINE EFFLUX PUMP PBUE"/>
    <property type="match status" value="1"/>
</dbReference>
<dbReference type="InterPro" id="IPR004812">
    <property type="entry name" value="Efflux_drug-R_Bcr/CmlA"/>
</dbReference>